<reference evidence="2" key="1">
    <citation type="journal article" date="2020" name="mSystems">
        <title>Genome- and Community-Level Interaction Insights into Carbon Utilization and Element Cycling Functions of Hydrothermarchaeota in Hydrothermal Sediment.</title>
        <authorList>
            <person name="Zhou Z."/>
            <person name="Liu Y."/>
            <person name="Xu W."/>
            <person name="Pan J."/>
            <person name="Luo Z.H."/>
            <person name="Li M."/>
        </authorList>
    </citation>
    <scope>NUCLEOTIDE SEQUENCE [LARGE SCALE GENOMIC DNA]</scope>
    <source>
        <strain evidence="2">SpSt-767</strain>
    </source>
</reference>
<evidence type="ECO:0000259" key="1">
    <source>
        <dbReference type="Pfam" id="PF12705"/>
    </source>
</evidence>
<name>A0A7V6A179_9BACT</name>
<organism evidence="2">
    <name type="scientific">Desulfobacca acetoxidans</name>
    <dbReference type="NCBI Taxonomy" id="60893"/>
    <lineage>
        <taxon>Bacteria</taxon>
        <taxon>Pseudomonadati</taxon>
        <taxon>Thermodesulfobacteriota</taxon>
        <taxon>Desulfobaccia</taxon>
        <taxon>Desulfobaccales</taxon>
        <taxon>Desulfobaccaceae</taxon>
        <taxon>Desulfobacca</taxon>
    </lineage>
</organism>
<dbReference type="InterPro" id="IPR038726">
    <property type="entry name" value="PDDEXK_AddAB-type"/>
</dbReference>
<gene>
    <name evidence="2" type="ORF">ENV52_01680</name>
</gene>
<sequence>MLSYGQQRKTKYYISRLNLYEQCPHANRVVYLEGVPRSPDETRDRGGQLHELVAQYLERLIADRRPTDWEWARLAVQGTPPMRRSCWRWWSWRPKNGRKTPIKRGCGWPGSRWSRP</sequence>
<proteinExistence type="predicted"/>
<evidence type="ECO:0000313" key="2">
    <source>
        <dbReference type="EMBL" id="HHS28397.1"/>
    </source>
</evidence>
<dbReference type="EMBL" id="DTGR01000026">
    <property type="protein sequence ID" value="HHS28397.1"/>
    <property type="molecule type" value="Genomic_DNA"/>
</dbReference>
<dbReference type="AlphaFoldDB" id="A0A7V6A179"/>
<feature type="domain" description="PD-(D/E)XK endonuclease-like" evidence="1">
    <location>
        <begin position="15"/>
        <end position="83"/>
    </location>
</feature>
<dbReference type="Pfam" id="PF12705">
    <property type="entry name" value="PDDEXK_1"/>
    <property type="match status" value="1"/>
</dbReference>
<comment type="caution">
    <text evidence="2">The sequence shown here is derived from an EMBL/GenBank/DDBJ whole genome shotgun (WGS) entry which is preliminary data.</text>
</comment>
<accession>A0A7V6A179</accession>
<protein>
    <recommendedName>
        <fullName evidence="1">PD-(D/E)XK endonuclease-like domain-containing protein</fullName>
    </recommendedName>
</protein>